<dbReference type="InterPro" id="IPR005545">
    <property type="entry name" value="YCII"/>
</dbReference>
<protein>
    <recommendedName>
        <fullName evidence="2">YCII-related domain-containing protein</fullName>
    </recommendedName>
</protein>
<evidence type="ECO:0000259" key="2">
    <source>
        <dbReference type="Pfam" id="PF03795"/>
    </source>
</evidence>
<name>A0A212IVQ8_9FIRM</name>
<comment type="similarity">
    <text evidence="1">Belongs to the YciI family.</text>
</comment>
<organism evidence="3">
    <name type="scientific">uncultured Eubacteriales bacterium</name>
    <dbReference type="NCBI Taxonomy" id="172733"/>
    <lineage>
        <taxon>Bacteria</taxon>
        <taxon>Bacillati</taxon>
        <taxon>Bacillota</taxon>
        <taxon>Clostridia</taxon>
        <taxon>Eubacteriales</taxon>
        <taxon>environmental samples</taxon>
    </lineage>
</organism>
<dbReference type="InterPro" id="IPR011008">
    <property type="entry name" value="Dimeric_a/b-barrel"/>
</dbReference>
<proteinExistence type="inferred from homology"/>
<dbReference type="Gene3D" id="3.30.70.1060">
    <property type="entry name" value="Dimeric alpha+beta barrel"/>
    <property type="match status" value="1"/>
</dbReference>
<dbReference type="EMBL" id="FLUN01000001">
    <property type="protein sequence ID" value="SBV90995.1"/>
    <property type="molecule type" value="Genomic_DNA"/>
</dbReference>
<sequence>MYVYLMKNIKPLNEEIVKSHVKHLKELKDLGKLVLCGPFSDYPGGMVAFLAADMEEAINIAKADPFIALGYKTFEIRTLEEANDENNYLLE</sequence>
<accession>A0A212IVQ8</accession>
<evidence type="ECO:0000256" key="1">
    <source>
        <dbReference type="ARBA" id="ARBA00007689"/>
    </source>
</evidence>
<dbReference type="PANTHER" id="PTHR37828:SF1">
    <property type="entry name" value="YCII-RELATED DOMAIN-CONTAINING PROTEIN"/>
    <property type="match status" value="1"/>
</dbReference>
<evidence type="ECO:0000313" key="3">
    <source>
        <dbReference type="EMBL" id="SBV90995.1"/>
    </source>
</evidence>
<dbReference type="PANTHER" id="PTHR37828">
    <property type="entry name" value="GSR2449 PROTEIN"/>
    <property type="match status" value="1"/>
</dbReference>
<dbReference type="SUPFAM" id="SSF54909">
    <property type="entry name" value="Dimeric alpha+beta barrel"/>
    <property type="match status" value="1"/>
</dbReference>
<reference evidence="3" key="1">
    <citation type="submission" date="2016-04" db="EMBL/GenBank/DDBJ databases">
        <authorList>
            <person name="Evans L.H."/>
            <person name="Alamgir A."/>
            <person name="Owens N."/>
            <person name="Weber N.D."/>
            <person name="Virtaneva K."/>
            <person name="Barbian K."/>
            <person name="Babar A."/>
            <person name="Rosenke K."/>
        </authorList>
    </citation>
    <scope>NUCLEOTIDE SEQUENCE</scope>
    <source>
        <strain evidence="3">86</strain>
    </source>
</reference>
<dbReference type="AlphaFoldDB" id="A0A212IVQ8"/>
<dbReference type="Pfam" id="PF03795">
    <property type="entry name" value="YCII"/>
    <property type="match status" value="1"/>
</dbReference>
<gene>
    <name evidence="3" type="ORF">KL86CLO1_10060</name>
</gene>
<feature type="domain" description="YCII-related" evidence="2">
    <location>
        <begin position="11"/>
        <end position="73"/>
    </location>
</feature>